<sequence length="83" mass="8467">MTTEIPGPQPVEDPLATGRHLLEAEAARRGISVPDLVNRLAREGHYPGPDAKSVTAARRGGAVTACLPVATDVTGSNGPEGVA</sequence>
<protein>
    <submittedName>
        <fullName evidence="1">Uncharacterized protein</fullName>
    </submittedName>
</protein>
<dbReference type="RefSeq" id="WP_176576398.1">
    <property type="nucleotide sequence ID" value="NZ_CBDRGH010000036.1"/>
</dbReference>
<proteinExistence type="predicted"/>
<gene>
    <name evidence="1" type="ORF">HUT05_25100</name>
</gene>
<dbReference type="Proteomes" id="UP000509418">
    <property type="component" value="Chromosome"/>
</dbReference>
<dbReference type="AlphaFoldDB" id="A0A7H8TBG7"/>
<name>A0A7H8TBG7_STRCX</name>
<evidence type="ECO:0000313" key="2">
    <source>
        <dbReference type="Proteomes" id="UP000509418"/>
    </source>
</evidence>
<evidence type="ECO:0000313" key="1">
    <source>
        <dbReference type="EMBL" id="QKZ20338.1"/>
    </source>
</evidence>
<accession>A0A7H8TBG7</accession>
<reference evidence="1 2" key="1">
    <citation type="submission" date="2020-06" db="EMBL/GenBank/DDBJ databases">
        <title>Genome mining for natural products.</title>
        <authorList>
            <person name="Zhang B."/>
            <person name="Shi J."/>
            <person name="Ge H."/>
        </authorList>
    </citation>
    <scope>NUCLEOTIDE SEQUENCE [LARGE SCALE GENOMIC DNA]</scope>
    <source>
        <strain evidence="1 2">NA02069</strain>
    </source>
</reference>
<keyword evidence="2" id="KW-1185">Reference proteome</keyword>
<organism evidence="1 2">
    <name type="scientific">Streptomyces chartreusis</name>
    <dbReference type="NCBI Taxonomy" id="1969"/>
    <lineage>
        <taxon>Bacteria</taxon>
        <taxon>Bacillati</taxon>
        <taxon>Actinomycetota</taxon>
        <taxon>Actinomycetes</taxon>
        <taxon>Kitasatosporales</taxon>
        <taxon>Streptomycetaceae</taxon>
        <taxon>Streptomyces</taxon>
    </lineage>
</organism>
<dbReference type="EMBL" id="CP056041">
    <property type="protein sequence ID" value="QKZ20338.1"/>
    <property type="molecule type" value="Genomic_DNA"/>
</dbReference>